<dbReference type="EMBL" id="JXXE01000268">
    <property type="protein sequence ID" value="KIZ42111.1"/>
    <property type="molecule type" value="Genomic_DNA"/>
</dbReference>
<comment type="caution">
    <text evidence="1">The sequence shown here is derived from an EMBL/GenBank/DDBJ whole genome shotgun (WGS) entry which is preliminary data.</text>
</comment>
<dbReference type="PATRIC" id="fig|1076.23.peg.2804"/>
<dbReference type="Proteomes" id="UP000032515">
    <property type="component" value="Unassembled WGS sequence"/>
</dbReference>
<evidence type="ECO:0008006" key="3">
    <source>
        <dbReference type="Google" id="ProtNLM"/>
    </source>
</evidence>
<evidence type="ECO:0000313" key="1">
    <source>
        <dbReference type="EMBL" id="KIZ42111.1"/>
    </source>
</evidence>
<gene>
    <name evidence="1" type="ORF">OO17_13485</name>
</gene>
<name>A0A0D7EN72_RHOPL</name>
<sequence length="119" mass="13025">MTDATKQKFLVLYLIPAAVVADWVKTDPAIREPEEQKMQAAWGKWMGEHAAMIVGTEVGGKTKRITASGVSDISNDIMLYSFVEAQSHEAAALAFKDHPHLQIPQSSIEVMLVKPMGGM</sequence>
<organism evidence="1 2">
    <name type="scientific">Rhodopseudomonas palustris</name>
    <dbReference type="NCBI Taxonomy" id="1076"/>
    <lineage>
        <taxon>Bacteria</taxon>
        <taxon>Pseudomonadati</taxon>
        <taxon>Pseudomonadota</taxon>
        <taxon>Alphaproteobacteria</taxon>
        <taxon>Hyphomicrobiales</taxon>
        <taxon>Nitrobacteraceae</taxon>
        <taxon>Rhodopseudomonas</taxon>
    </lineage>
</organism>
<proteinExistence type="predicted"/>
<reference evidence="1 2" key="1">
    <citation type="submission" date="2014-11" db="EMBL/GenBank/DDBJ databases">
        <title>Genomics and ecophysiology of heterotrophic nitrogen fixing bacteria isolated from estuarine surface water.</title>
        <authorList>
            <person name="Bentzon-Tilia M."/>
            <person name="Severin I."/>
            <person name="Hansen L.H."/>
            <person name="Riemann L."/>
        </authorList>
    </citation>
    <scope>NUCLEOTIDE SEQUENCE [LARGE SCALE GENOMIC DNA]</scope>
    <source>
        <strain evidence="1 2">BAL398</strain>
    </source>
</reference>
<accession>A0A0D7EN72</accession>
<protein>
    <recommendedName>
        <fullName evidence="3">YCII-related domain-containing protein</fullName>
    </recommendedName>
</protein>
<dbReference type="AlphaFoldDB" id="A0A0D7EN72"/>
<evidence type="ECO:0000313" key="2">
    <source>
        <dbReference type="Proteomes" id="UP000032515"/>
    </source>
</evidence>